<organism evidence="1 2">
    <name type="scientific">Methanobacterium lacus (strain AL-21)</name>
    <dbReference type="NCBI Taxonomy" id="877455"/>
    <lineage>
        <taxon>Archaea</taxon>
        <taxon>Methanobacteriati</taxon>
        <taxon>Methanobacteriota</taxon>
        <taxon>Methanomada group</taxon>
        <taxon>Methanobacteria</taxon>
        <taxon>Methanobacteriales</taxon>
        <taxon>Methanobacteriaceae</taxon>
        <taxon>Methanobacterium</taxon>
    </lineage>
</organism>
<dbReference type="GeneID" id="10276970"/>
<evidence type="ECO:0000313" key="2">
    <source>
        <dbReference type="Proteomes" id="UP000007490"/>
    </source>
</evidence>
<protein>
    <submittedName>
        <fullName evidence="1">Uncharacterized protein</fullName>
    </submittedName>
</protein>
<reference evidence="1 2" key="2">
    <citation type="journal article" date="2014" name="Int. J. Syst. Evol. Microbiol.">
        <title>Methanobacterium paludis sp. nov. and a novel strain of Methanobacterium lacus isolated from northern peatlands.</title>
        <authorList>
            <person name="Cadillo-Quiroz H."/>
            <person name="Brauer S.L."/>
            <person name="Goodson N."/>
            <person name="Yavitt J.B."/>
            <person name="Zinder S.H."/>
        </authorList>
    </citation>
    <scope>NUCLEOTIDE SEQUENCE [LARGE SCALE GENOMIC DNA]</scope>
    <source>
        <strain evidence="1 2">AL-21</strain>
    </source>
</reference>
<proteinExistence type="predicted"/>
<accession>F0T9V4</accession>
<dbReference type="AlphaFoldDB" id="F0T9V4"/>
<keyword evidence="2" id="KW-1185">Reference proteome</keyword>
<dbReference type="KEGG" id="mel:Metbo_0525"/>
<dbReference type="EMBL" id="CP002551">
    <property type="protein sequence ID" value="ADZ08777.1"/>
    <property type="molecule type" value="Genomic_DNA"/>
</dbReference>
<dbReference type="OrthoDB" id="74429at2157"/>
<reference evidence="2" key="1">
    <citation type="submission" date="2011-02" db="EMBL/GenBank/DDBJ databases">
        <title>Complete sequence of Methanobacterium sp. AL-21.</title>
        <authorList>
            <consortium name="US DOE Joint Genome Institute"/>
            <person name="Lucas S."/>
            <person name="Copeland A."/>
            <person name="Lapidus A."/>
            <person name="Cheng J.-F."/>
            <person name="Goodwin L."/>
            <person name="Pitluck S."/>
            <person name="Chertkov O."/>
            <person name="Detter J.C."/>
            <person name="Han C."/>
            <person name="Tapia R."/>
            <person name="Land M."/>
            <person name="Hauser L."/>
            <person name="Kyrpides N."/>
            <person name="Ivanova N."/>
            <person name="Mikhailova N."/>
            <person name="Pagani I."/>
            <person name="Cadillo-Quiroz H."/>
            <person name="Imachi H."/>
            <person name="Zinder S."/>
            <person name="Liu W."/>
            <person name="Woyke T."/>
        </authorList>
    </citation>
    <scope>NUCLEOTIDE SEQUENCE [LARGE SCALE GENOMIC DNA]</scope>
    <source>
        <strain evidence="2">AL-21</strain>
    </source>
</reference>
<dbReference type="STRING" id="877455.Metbo_0525"/>
<dbReference type="eggNOG" id="arCOG07795">
    <property type="taxonomic scope" value="Archaea"/>
</dbReference>
<gene>
    <name evidence="1" type="ordered locus">Metbo_0525</name>
</gene>
<sequence length="73" mass="8429">MVEETIEKYEMRIPPGITGQIVAHVMEEFDLEVKQSDFGPVFLGEMKNLEDARDYIVKELNSRIAELENKKGE</sequence>
<evidence type="ECO:0000313" key="1">
    <source>
        <dbReference type="EMBL" id="ADZ08777.1"/>
    </source>
</evidence>
<name>F0T9V4_METLA</name>
<dbReference type="HOGENOM" id="CLU_197246_0_0_2"/>
<dbReference type="RefSeq" id="WP_013644128.1">
    <property type="nucleotide sequence ID" value="NC_015216.1"/>
</dbReference>
<dbReference type="Proteomes" id="UP000007490">
    <property type="component" value="Chromosome"/>
</dbReference>